<dbReference type="OrthoDB" id="5477158at2"/>
<dbReference type="RefSeq" id="WP_089226214.1">
    <property type="nucleotide sequence ID" value="NZ_FZOF01000014.1"/>
</dbReference>
<evidence type="ECO:0000256" key="4">
    <source>
        <dbReference type="SAM" id="Phobius"/>
    </source>
</evidence>
<dbReference type="Pfam" id="PF13424">
    <property type="entry name" value="TPR_12"/>
    <property type="match status" value="1"/>
</dbReference>
<reference evidence="5 6" key="1">
    <citation type="submission" date="2017-06" db="EMBL/GenBank/DDBJ databases">
        <authorList>
            <person name="Kim H.J."/>
            <person name="Triplett B.A."/>
        </authorList>
    </citation>
    <scope>NUCLEOTIDE SEQUENCE [LARGE SCALE GENOMIC DNA]</scope>
    <source>
        <strain evidence="5 6">CGMCC 4.1858</strain>
    </source>
</reference>
<name>A0A239JZ94_9ACTN</name>
<evidence type="ECO:0000256" key="3">
    <source>
        <dbReference type="PROSITE-ProRule" id="PRU00339"/>
    </source>
</evidence>
<dbReference type="InterPro" id="IPR050498">
    <property type="entry name" value="Ycf3"/>
</dbReference>
<proteinExistence type="predicted"/>
<dbReference type="Pfam" id="PF13181">
    <property type="entry name" value="TPR_8"/>
    <property type="match status" value="1"/>
</dbReference>
<keyword evidence="6" id="KW-1185">Reference proteome</keyword>
<evidence type="ECO:0000256" key="2">
    <source>
        <dbReference type="ARBA" id="ARBA00022803"/>
    </source>
</evidence>
<keyword evidence="2 3" id="KW-0802">TPR repeat</keyword>
<evidence type="ECO:0000313" key="5">
    <source>
        <dbReference type="EMBL" id="SNT10792.1"/>
    </source>
</evidence>
<dbReference type="Proteomes" id="UP000198280">
    <property type="component" value="Unassembled WGS sequence"/>
</dbReference>
<dbReference type="PANTHER" id="PTHR44858:SF1">
    <property type="entry name" value="UDP-N-ACETYLGLUCOSAMINE--PEPTIDE N-ACETYLGLUCOSAMINYLTRANSFERASE SPINDLY-RELATED"/>
    <property type="match status" value="1"/>
</dbReference>
<dbReference type="Pfam" id="PF13432">
    <property type="entry name" value="TPR_16"/>
    <property type="match status" value="1"/>
</dbReference>
<feature type="transmembrane region" description="Helical" evidence="4">
    <location>
        <begin position="12"/>
        <end position="34"/>
    </location>
</feature>
<dbReference type="AlphaFoldDB" id="A0A239JZ94"/>
<evidence type="ECO:0000313" key="6">
    <source>
        <dbReference type="Proteomes" id="UP000198280"/>
    </source>
</evidence>
<sequence>MDVPAPGRLRAVALYAALVLGLALALTAGALILGGPSAPRDTARAAAPAADAPLDRLAEGDLAGGIAALQTHLRAQPKDAAGWAALGAAYVEQARTSGDPTRYPQAQAAFSRSLRISPRGNDAALAGRAALAAARHDFRTALTEADRALKVNPYGERALAVRVDALVELGRYDEALRAAEHADAVRPGIPVFTRLAYVHELRGDPARARRVLTRALDSAATPGDTAYVATALGQLAWSQGRYPAALRHFATALRAVPGYLPAVEGRGRTYAARGDREKALRDLGRVVDRYPLPAQLAELGELYEAAGQKERAEQQYTVVGTWIALARANGVATDLDAALVAADHGDAAEALRAARAEWSRRQTVHTADALAWALHVNGRDREALPYAERSSAPGYRNAAFLYHRGVIEAALGKREAARTSLAAALRLNPGFSPTAAPAARRALARIEGDPS</sequence>
<evidence type="ECO:0000256" key="1">
    <source>
        <dbReference type="ARBA" id="ARBA00022737"/>
    </source>
</evidence>
<dbReference type="PANTHER" id="PTHR44858">
    <property type="entry name" value="TETRATRICOPEPTIDE REPEAT PROTEIN 6"/>
    <property type="match status" value="1"/>
</dbReference>
<accession>A0A239JZ94</accession>
<keyword evidence="4" id="KW-1133">Transmembrane helix</keyword>
<dbReference type="SUPFAM" id="SSF48452">
    <property type="entry name" value="TPR-like"/>
    <property type="match status" value="2"/>
</dbReference>
<dbReference type="PROSITE" id="PS50005">
    <property type="entry name" value="TPR"/>
    <property type="match status" value="1"/>
</dbReference>
<protein>
    <submittedName>
        <fullName evidence="5">Tetratricopeptide repeat-containing protein</fullName>
    </submittedName>
</protein>
<keyword evidence="1" id="KW-0677">Repeat</keyword>
<dbReference type="EMBL" id="FZOF01000014">
    <property type="protein sequence ID" value="SNT10792.1"/>
    <property type="molecule type" value="Genomic_DNA"/>
</dbReference>
<dbReference type="InterPro" id="IPR019734">
    <property type="entry name" value="TPR_rpt"/>
</dbReference>
<keyword evidence="4" id="KW-0472">Membrane</keyword>
<dbReference type="Gene3D" id="1.25.40.10">
    <property type="entry name" value="Tetratricopeptide repeat domain"/>
    <property type="match status" value="3"/>
</dbReference>
<dbReference type="SMART" id="SM00028">
    <property type="entry name" value="TPR"/>
    <property type="match status" value="5"/>
</dbReference>
<dbReference type="InterPro" id="IPR011990">
    <property type="entry name" value="TPR-like_helical_dom_sf"/>
</dbReference>
<keyword evidence="4" id="KW-0812">Transmembrane</keyword>
<gene>
    <name evidence="5" type="ORF">SAMN05216252_11496</name>
</gene>
<feature type="repeat" description="TPR" evidence="3">
    <location>
        <begin position="226"/>
        <end position="259"/>
    </location>
</feature>
<organism evidence="5 6">
    <name type="scientific">Actinacidiphila glaucinigra</name>
    <dbReference type="NCBI Taxonomy" id="235986"/>
    <lineage>
        <taxon>Bacteria</taxon>
        <taxon>Bacillati</taxon>
        <taxon>Actinomycetota</taxon>
        <taxon>Actinomycetes</taxon>
        <taxon>Kitasatosporales</taxon>
        <taxon>Streptomycetaceae</taxon>
        <taxon>Actinacidiphila</taxon>
    </lineage>
</organism>